<keyword evidence="1 3" id="KW-0863">Zinc-finger</keyword>
<feature type="compositionally biased region" description="Basic and acidic residues" evidence="4">
    <location>
        <begin position="572"/>
        <end position="611"/>
    </location>
</feature>
<evidence type="ECO:0000259" key="6">
    <source>
        <dbReference type="PROSITE" id="PS50908"/>
    </source>
</evidence>
<dbReference type="InterPro" id="IPR001841">
    <property type="entry name" value="Znf_RING"/>
</dbReference>
<keyword evidence="8" id="KW-1185">Reference proteome</keyword>
<organism evidence="7 8">
    <name type="scientific">Batillaria attramentaria</name>
    <dbReference type="NCBI Taxonomy" id="370345"/>
    <lineage>
        <taxon>Eukaryota</taxon>
        <taxon>Metazoa</taxon>
        <taxon>Spiralia</taxon>
        <taxon>Lophotrochozoa</taxon>
        <taxon>Mollusca</taxon>
        <taxon>Gastropoda</taxon>
        <taxon>Caenogastropoda</taxon>
        <taxon>Sorbeoconcha</taxon>
        <taxon>Cerithioidea</taxon>
        <taxon>Batillariidae</taxon>
        <taxon>Batillaria</taxon>
    </lineage>
</organism>
<dbReference type="InterPro" id="IPR016135">
    <property type="entry name" value="UBQ-conjugating_enzyme/RWD"/>
</dbReference>
<dbReference type="GO" id="GO:0010468">
    <property type="term" value="P:regulation of gene expression"/>
    <property type="evidence" value="ECO:0007669"/>
    <property type="project" value="UniProtKB-ARBA"/>
</dbReference>
<dbReference type="GO" id="GO:0008270">
    <property type="term" value="F:zinc ion binding"/>
    <property type="evidence" value="ECO:0007669"/>
    <property type="project" value="UniProtKB-KW"/>
</dbReference>
<feature type="domain" description="RING-type" evidence="5">
    <location>
        <begin position="133"/>
        <end position="198"/>
    </location>
</feature>
<dbReference type="CDD" id="cd23818">
    <property type="entry name" value="RWD_RNF25"/>
    <property type="match status" value="1"/>
</dbReference>
<comment type="caution">
    <text evidence="7">The sequence shown here is derived from an EMBL/GenBank/DDBJ whole genome shotgun (WGS) entry which is preliminary data.</text>
</comment>
<dbReference type="PANTHER" id="PTHR13198:SF4">
    <property type="entry name" value="E3 UBIQUITIN-PROTEIN LIGASE RNF25"/>
    <property type="match status" value="1"/>
</dbReference>
<feature type="domain" description="RWD" evidence="6">
    <location>
        <begin position="17"/>
        <end position="126"/>
    </location>
</feature>
<dbReference type="PROSITE" id="PS50089">
    <property type="entry name" value="ZF_RING_2"/>
    <property type="match status" value="1"/>
</dbReference>
<dbReference type="Proteomes" id="UP001519460">
    <property type="component" value="Unassembled WGS sequence"/>
</dbReference>
<feature type="compositionally biased region" description="Basic residues" evidence="4">
    <location>
        <begin position="871"/>
        <end position="884"/>
    </location>
</feature>
<feature type="compositionally biased region" description="Polar residues" evidence="4">
    <location>
        <begin position="482"/>
        <end position="493"/>
    </location>
</feature>
<dbReference type="PANTHER" id="PTHR13198">
    <property type="entry name" value="RING FINGER PROTEIN 25"/>
    <property type="match status" value="1"/>
</dbReference>
<dbReference type="SMART" id="SM00184">
    <property type="entry name" value="RING"/>
    <property type="match status" value="1"/>
</dbReference>
<feature type="region of interest" description="Disordered" evidence="4">
    <location>
        <begin position="473"/>
        <end position="971"/>
    </location>
</feature>
<feature type="compositionally biased region" description="Acidic residues" evidence="4">
    <location>
        <begin position="450"/>
        <end position="459"/>
    </location>
</feature>
<evidence type="ECO:0000256" key="3">
    <source>
        <dbReference type="PROSITE-ProRule" id="PRU00175"/>
    </source>
</evidence>
<accession>A0ABD0KL90</accession>
<dbReference type="FunFam" id="3.10.110.10:FF:000050">
    <property type="entry name" value="eIF-2-alpha kinase GCN2"/>
    <property type="match status" value="1"/>
</dbReference>
<feature type="compositionally biased region" description="Basic residues" evidence="4">
    <location>
        <begin position="519"/>
        <end position="528"/>
    </location>
</feature>
<dbReference type="EMBL" id="JACVVK020000159">
    <property type="protein sequence ID" value="KAK7487798.1"/>
    <property type="molecule type" value="Genomic_DNA"/>
</dbReference>
<feature type="compositionally biased region" description="Basic and acidic residues" evidence="4">
    <location>
        <begin position="800"/>
        <end position="810"/>
    </location>
</feature>
<feature type="region of interest" description="Disordered" evidence="4">
    <location>
        <begin position="398"/>
        <end position="459"/>
    </location>
</feature>
<feature type="compositionally biased region" description="Basic and acidic residues" evidence="4">
    <location>
        <begin position="700"/>
        <end position="749"/>
    </location>
</feature>
<dbReference type="GO" id="GO:0051246">
    <property type="term" value="P:regulation of protein metabolic process"/>
    <property type="evidence" value="ECO:0007669"/>
    <property type="project" value="UniProtKB-ARBA"/>
</dbReference>
<dbReference type="AlphaFoldDB" id="A0ABD0KL90"/>
<evidence type="ECO:0000256" key="2">
    <source>
        <dbReference type="ARBA" id="ARBA00022833"/>
    </source>
</evidence>
<dbReference type="GO" id="GO:0009893">
    <property type="term" value="P:positive regulation of metabolic process"/>
    <property type="evidence" value="ECO:0007669"/>
    <property type="project" value="UniProtKB-ARBA"/>
</dbReference>
<feature type="compositionally biased region" description="Basic and acidic residues" evidence="4">
    <location>
        <begin position="758"/>
        <end position="769"/>
    </location>
</feature>
<feature type="compositionally biased region" description="Basic and acidic residues" evidence="4">
    <location>
        <begin position="666"/>
        <end position="689"/>
    </location>
</feature>
<dbReference type="InterPro" id="IPR013083">
    <property type="entry name" value="Znf_RING/FYVE/PHD"/>
</dbReference>
<dbReference type="Pfam" id="PF05773">
    <property type="entry name" value="RWD"/>
    <property type="match status" value="1"/>
</dbReference>
<evidence type="ECO:0008006" key="9">
    <source>
        <dbReference type="Google" id="ProtNLM"/>
    </source>
</evidence>
<proteinExistence type="predicted"/>
<dbReference type="SUPFAM" id="SSF57850">
    <property type="entry name" value="RING/U-box"/>
    <property type="match status" value="1"/>
</dbReference>
<dbReference type="Gene3D" id="2.10.80.10">
    <property type="entry name" value="Lipase, subunit A"/>
    <property type="match status" value="1"/>
</dbReference>
<name>A0ABD0KL90_9CAEN</name>
<evidence type="ECO:0000313" key="8">
    <source>
        <dbReference type="Proteomes" id="UP001519460"/>
    </source>
</evidence>
<evidence type="ECO:0000256" key="1">
    <source>
        <dbReference type="ARBA" id="ARBA00022771"/>
    </source>
</evidence>
<evidence type="ECO:0000259" key="5">
    <source>
        <dbReference type="PROSITE" id="PS50089"/>
    </source>
</evidence>
<dbReference type="SMART" id="SM00591">
    <property type="entry name" value="RWD"/>
    <property type="match status" value="1"/>
</dbReference>
<feature type="compositionally biased region" description="Basic and acidic residues" evidence="4">
    <location>
        <begin position="400"/>
        <end position="412"/>
    </location>
</feature>
<dbReference type="Pfam" id="PF17123">
    <property type="entry name" value="zf-RING_11"/>
    <property type="match status" value="1"/>
</dbReference>
<keyword evidence="2" id="KW-0862">Zinc</keyword>
<evidence type="ECO:0000256" key="4">
    <source>
        <dbReference type="SAM" id="MobiDB-lite"/>
    </source>
</evidence>
<dbReference type="FunFam" id="3.30.40.10:FF:000215">
    <property type="entry name" value="E3 ubiquitin-protein ligase RNF25"/>
    <property type="match status" value="1"/>
</dbReference>
<feature type="compositionally biased region" description="Basic and acidic residues" evidence="4">
    <location>
        <begin position="832"/>
        <end position="841"/>
    </location>
</feature>
<feature type="compositionally biased region" description="Basic and acidic residues" evidence="4">
    <location>
        <begin position="628"/>
        <end position="659"/>
    </location>
</feature>
<sequence>MAAANESGIDEEGVLSEEIGVLESIYITELTVIKDADGWPGKISVLLHPATGDDDSKKYVCMTLVFTIPHTYPNDIPEINVQHPRGLGEEELHSLIEDMKVLAEEMKGGAMLFELIEMAKDCLTEGNLPHCECAICLDHFEEGDAFIKTDCYHYFHRPCLARYAAAFVAKMQEEEEQAVSHTAEKEEQSRALACPMCRLPLSLDLGELLAEPVPPEELVQFTPTDELLQQQAAMAERYEQQKAKGGIIDLEEEKNKFLVSEDTVVSLENVRKPPQDSSDGKADVSNVTTHKIKNRKPLSVHAHRDGPGLAGAGRGAHLGKIIKAYSSPQRNRDNVAYKNDRRQNSRYSYNRDDMLGIDPTQLAIHMMQAKLMDLSIQGLILAEVIQLATQEMLHPAGRHRCGDDEIHSEVGPRHKTGNPRSTAHPGLVQGRTHPARHKKVHEDDGSHSSEEEDEKSFEKDADDFADNWQMEIQKPERPKLQGLNSRDSGSQEDGSSKKPCPHKHPHKASNAPLGDGYSHARHLGTHNKKAGESARPKLQRHDNKDLDTQGAEHHPHKTHTRPHQPVRHLGQAKKESYNHKKDDATVVQRADSKQSDTTEEDHQIKKLDHPKPAPFLRKVSVTKPGAQDTHKEIHSSKDDAVPAGEKNRYSHTAYDDSHHAGNKHNWAHDWSKHVREEKRWHGQHADSKRGGHQRHAQRSHAQDHDVLHKEEDWDKEIKKAKEENKKSDSGRKSNHPDIQSKSDGNELHKVAKGYAGKHVKEDEEAEARIARRALSDVVDLGEPHRHPRPSRPQRVMQQDMHSEQRSDHGPTHVATHMRSKKAEAREEDDWEKEASLAREKLAGSSNPTEGGKDGDTTHHIKNKHKGDTGHFHTKAHGTRKKLAAHKADKGREDLEAEAVERTQTSQNPPEKDKDSLHHEKEVNSAVAGSGEIPSQHIPGSGHKPAVLSANKPRHRGKERCPPGFRIGPPPGFDTNTKAVLAALRAAAIGNQCKTGDDCSQFECCLHPGTCQPMGDVGDRCDPHDPYAPSKPKTMVTRFQFCPCRLGYFCGYTTVGHESREALPLDDGKVSAVVGLTVAVVGDKCETGDDCGHNECCLHPGTCQRMGDVADSKSEFAAVGVLFTTRQPYAWTKPLEMVTEFDRCPCEPGNFCAPIHSGASYGEH</sequence>
<evidence type="ECO:0000313" key="7">
    <source>
        <dbReference type="EMBL" id="KAK7487798.1"/>
    </source>
</evidence>
<reference evidence="7 8" key="1">
    <citation type="journal article" date="2023" name="Sci. Data">
        <title>Genome assembly of the Korean intertidal mud-creeper Batillaria attramentaria.</title>
        <authorList>
            <person name="Patra A.K."/>
            <person name="Ho P.T."/>
            <person name="Jun S."/>
            <person name="Lee S.J."/>
            <person name="Kim Y."/>
            <person name="Won Y.J."/>
        </authorList>
    </citation>
    <scope>NUCLEOTIDE SEQUENCE [LARGE SCALE GENOMIC DNA]</scope>
    <source>
        <strain evidence="7">Wonlab-2016</strain>
    </source>
</reference>
<feature type="compositionally biased region" description="Basic and acidic residues" evidence="4">
    <location>
        <begin position="440"/>
        <end position="449"/>
    </location>
</feature>
<feature type="compositionally biased region" description="Basic and acidic residues" evidence="4">
    <location>
        <begin position="909"/>
        <end position="922"/>
    </location>
</feature>
<dbReference type="InterPro" id="IPR006575">
    <property type="entry name" value="RWD_dom"/>
</dbReference>
<dbReference type="GO" id="GO:0033554">
    <property type="term" value="P:cellular response to stress"/>
    <property type="evidence" value="ECO:0007669"/>
    <property type="project" value="UniProtKB-ARBA"/>
</dbReference>
<dbReference type="Gene3D" id="3.30.40.10">
    <property type="entry name" value="Zinc/RING finger domain, C3HC4 (zinc finger)"/>
    <property type="match status" value="1"/>
</dbReference>
<dbReference type="SUPFAM" id="SSF54495">
    <property type="entry name" value="UBC-like"/>
    <property type="match status" value="1"/>
</dbReference>
<dbReference type="InterPro" id="IPR039133">
    <property type="entry name" value="RNF25"/>
</dbReference>
<dbReference type="PROSITE" id="PS50908">
    <property type="entry name" value="RWD"/>
    <property type="match status" value="1"/>
</dbReference>
<gene>
    <name evidence="7" type="ORF">BaRGS_00020939</name>
</gene>
<dbReference type="Gene3D" id="3.10.110.10">
    <property type="entry name" value="Ubiquitin Conjugating Enzyme"/>
    <property type="match status" value="1"/>
</dbReference>
<keyword evidence="1 3" id="KW-0479">Metal-binding</keyword>
<feature type="compositionally biased region" description="Basic and acidic residues" evidence="4">
    <location>
        <begin position="529"/>
        <end position="553"/>
    </location>
</feature>
<protein>
    <recommendedName>
        <fullName evidence="9">RWD domain-containing protein</fullName>
    </recommendedName>
</protein>
<feature type="compositionally biased region" description="Basic residues" evidence="4">
    <location>
        <begin position="554"/>
        <end position="566"/>
    </location>
</feature>